<feature type="compositionally biased region" description="Polar residues" evidence="1">
    <location>
        <begin position="308"/>
        <end position="324"/>
    </location>
</feature>
<dbReference type="Proteomes" id="UP001150062">
    <property type="component" value="Unassembled WGS sequence"/>
</dbReference>
<feature type="compositionally biased region" description="Low complexity" evidence="1">
    <location>
        <begin position="286"/>
        <end position="302"/>
    </location>
</feature>
<reference evidence="2" key="1">
    <citation type="submission" date="2022-08" db="EMBL/GenBank/DDBJ databases">
        <title>Novel sulfate-reducing endosymbionts in the free-living metamonad Anaeramoeba.</title>
        <authorList>
            <person name="Jerlstrom-Hultqvist J."/>
            <person name="Cepicka I."/>
            <person name="Gallot-Lavallee L."/>
            <person name="Salas-Leiva D."/>
            <person name="Curtis B.A."/>
            <person name="Zahonova K."/>
            <person name="Pipaliya S."/>
            <person name="Dacks J."/>
            <person name="Roger A.J."/>
        </authorList>
    </citation>
    <scope>NUCLEOTIDE SEQUENCE</scope>
    <source>
        <strain evidence="2">Schooner1</strain>
    </source>
</reference>
<feature type="compositionally biased region" description="Acidic residues" evidence="1">
    <location>
        <begin position="217"/>
        <end position="254"/>
    </location>
</feature>
<dbReference type="EMBL" id="JAOAOG010000232">
    <property type="protein sequence ID" value="KAJ6238480.1"/>
    <property type="molecule type" value="Genomic_DNA"/>
</dbReference>
<feature type="compositionally biased region" description="Polar residues" evidence="1">
    <location>
        <begin position="263"/>
        <end position="273"/>
    </location>
</feature>
<feature type="compositionally biased region" description="Low complexity" evidence="1">
    <location>
        <begin position="765"/>
        <end position="883"/>
    </location>
</feature>
<keyword evidence="3" id="KW-1185">Reference proteome</keyword>
<feature type="compositionally biased region" description="Low complexity" evidence="1">
    <location>
        <begin position="559"/>
        <end position="568"/>
    </location>
</feature>
<evidence type="ECO:0000313" key="3">
    <source>
        <dbReference type="Proteomes" id="UP001150062"/>
    </source>
</evidence>
<feature type="compositionally biased region" description="Basic residues" evidence="1">
    <location>
        <begin position="386"/>
        <end position="410"/>
    </location>
</feature>
<comment type="caution">
    <text evidence="2">The sequence shown here is derived from an EMBL/GenBank/DDBJ whole genome shotgun (WGS) entry which is preliminary data.</text>
</comment>
<gene>
    <name evidence="2" type="ORF">M0813_25703</name>
</gene>
<organism evidence="2 3">
    <name type="scientific">Anaeramoeba flamelloides</name>
    <dbReference type="NCBI Taxonomy" id="1746091"/>
    <lineage>
        <taxon>Eukaryota</taxon>
        <taxon>Metamonada</taxon>
        <taxon>Anaeramoebidae</taxon>
        <taxon>Anaeramoeba</taxon>
    </lineage>
</organism>
<feature type="compositionally biased region" description="Low complexity" evidence="1">
    <location>
        <begin position="343"/>
        <end position="362"/>
    </location>
</feature>
<accession>A0ABQ8Y0U3</accession>
<evidence type="ECO:0000313" key="2">
    <source>
        <dbReference type="EMBL" id="KAJ6238480.1"/>
    </source>
</evidence>
<feature type="region of interest" description="Disordered" evidence="1">
    <location>
        <begin position="765"/>
        <end position="921"/>
    </location>
</feature>
<feature type="region of interest" description="Disordered" evidence="1">
    <location>
        <begin position="213"/>
        <end position="571"/>
    </location>
</feature>
<proteinExistence type="predicted"/>
<feature type="compositionally biased region" description="Basic and acidic residues" evidence="1">
    <location>
        <begin position="457"/>
        <end position="471"/>
    </location>
</feature>
<feature type="compositionally biased region" description="Low complexity" evidence="1">
    <location>
        <begin position="536"/>
        <end position="550"/>
    </location>
</feature>
<name>A0ABQ8Y0U3_9EUKA</name>
<feature type="compositionally biased region" description="Basic residues" evidence="1">
    <location>
        <begin position="472"/>
        <end position="486"/>
    </location>
</feature>
<feature type="compositionally biased region" description="Basic and acidic residues" evidence="1">
    <location>
        <begin position="363"/>
        <end position="377"/>
    </location>
</feature>
<protein>
    <submittedName>
        <fullName evidence="2">Protein casc3</fullName>
    </submittedName>
</protein>
<sequence>MFLVPRITKIQNLKYYPNGSIDNINSDEYESQQQEALIFMKQIFQYDNLTFEEAFSPDCYHLLNLINVLFPCGFNEIIKTSNIQKLVEENLKEYLTQLKSIKYRVENFPKEEYIQSDKVGIKKIVSTILHLKSEYEQNGIQRKEQDESRVFYVEHKSLDNLKSTQTHGINPFLTNQKNYKKYQSAKKTKMRNIFYLKEKSQWNFLKKRSEQLGYPLTDDDSDSSESESESENESEGESEGDSGSESESGTESESEDKFGFGSMLNSESESGDSISVEEKKERKSGSSDSRSSSSGGSESNSSGEEEWANQSFSDPSISDFSLSNDENDKDFLNESNGDDESISDSSNPRSSDFDFSWLTNNKTNEKKKTSSKDKDDWPSFGINNNNKKKADKTKSKSNGRYSNKSKRRKKGETSDEFDSSDSFDSYNSSISENSYDSSDSLDSSDHGSKFQNKNVKRNKEKERQRKREQQKQRQRQRQRGQQKQRQKQREQQRQKQRQQQKQRQREKQRQTKRSEQNRRNKPLNTAKNNRNKNLKKNNINTKYPKTQPNKYNKRKPQNKKPNPIPNQRNFKRIPFPINQKNHFIKCDIKQIFKPMLNRNLKSNKTTKDPRKIAFLHLIFHAINTLHKWRSNDQISSQNFSDKYSYTNIYKTCIKANKAALNFRRKGSVLFDIKVAKNFSTKFHPGQLELTTGKLILSLNKHQKKIITKQNLNNYQIQLSIQSKTLKTINLKPLRSNSTTSYSINFTYTKDVILAIMTLGHFFIASNSPKNSNNNNKQTNRNNNRQANRNNNKQTARNNNKQANRNNNRQANRNNNKQTNRNNNKQPNRNNKQANRNNNKQTSRNNNKQTSRNNNKQTNRNNNKQTTRNNNKQKNRNNNQQKNRNNQKKNNTKQLPTKKSKPSQRHKQGKNGNNKDNQKSKRNDYYSNLEIPPLAAPNKKFLNKMSSIENVDFDDNPQEILNGYLRNGGVNFLCAILNNSKKGALPGFIKIRKSKIMVGFEKSTVFKIPYSSMPNVIKHKDNDSIFLVEWTKKSTCSATSQPIVKFICSRTLERSLITHTMKYFIKNWKQNQN</sequence>
<evidence type="ECO:0000256" key="1">
    <source>
        <dbReference type="SAM" id="MobiDB-lite"/>
    </source>
</evidence>
<feature type="compositionally biased region" description="Basic residues" evidence="1">
    <location>
        <begin position="884"/>
        <end position="908"/>
    </location>
</feature>
<feature type="compositionally biased region" description="Basic and acidic residues" evidence="1">
    <location>
        <begin position="503"/>
        <end position="518"/>
    </location>
</feature>
<feature type="compositionally biased region" description="Basic and acidic residues" evidence="1">
    <location>
        <begin position="276"/>
        <end position="285"/>
    </location>
</feature>
<feature type="compositionally biased region" description="Low complexity" evidence="1">
    <location>
        <begin position="422"/>
        <end position="441"/>
    </location>
</feature>